<proteinExistence type="predicted"/>
<dbReference type="PANTHER" id="PTHR34986">
    <property type="entry name" value="EVOLVED BETA-GALACTOSIDASE SUBUNIT BETA"/>
    <property type="match status" value="1"/>
</dbReference>
<dbReference type="AlphaFoldDB" id="A0A7X3BYU4"/>
<dbReference type="InterPro" id="IPR004375">
    <property type="entry name" value="NanQ/TabA/YiaL"/>
</dbReference>
<name>A0A7X3BYU4_STREE</name>
<sequence>MELVEFKNGHVNTVHEHIAITKVKEFLNNHDIPKDKGGIHKISTDFFYNIIDMETTTEENRPWESHKEYYDVHYLLNGEEIILYNFLSQMELSEYKVDDDWQQMNG</sequence>
<dbReference type="Pfam" id="PF04074">
    <property type="entry name" value="DUF386"/>
    <property type="match status" value="1"/>
</dbReference>
<reference evidence="1 2" key="1">
    <citation type="submission" date="2019-11" db="EMBL/GenBank/DDBJ databases">
        <title>Growth characteristics of pneumococcus vary with the chemical composition of the capsule and with environmental conditions.</title>
        <authorList>
            <person name="Tothpal A."/>
            <person name="Desobry K."/>
            <person name="Joshi S."/>
            <person name="Wyllie A.L."/>
            <person name="Weinberger D.M."/>
        </authorList>
    </citation>
    <scope>NUCLEOTIDE SEQUENCE [LARGE SCALE GENOMIC DNA]</scope>
    <source>
        <strain evidence="2">pnumococcus09N</strain>
    </source>
</reference>
<dbReference type="EMBL" id="WNHU01000428">
    <property type="protein sequence ID" value="MTV44504.1"/>
    <property type="molecule type" value="Genomic_DNA"/>
</dbReference>
<dbReference type="Proteomes" id="UP000467349">
    <property type="component" value="Unassembled WGS sequence"/>
</dbReference>
<protein>
    <submittedName>
        <fullName evidence="1">DUF386 family protein</fullName>
    </submittedName>
</protein>
<gene>
    <name evidence="1" type="ORF">GM545_13245</name>
</gene>
<comment type="caution">
    <text evidence="1">The sequence shown here is derived from an EMBL/GenBank/DDBJ whole genome shotgun (WGS) entry which is preliminary data.</text>
</comment>
<accession>A0A7X3BYU4</accession>
<organism evidence="1 2">
    <name type="scientific">Streptococcus pneumoniae</name>
    <dbReference type="NCBI Taxonomy" id="1313"/>
    <lineage>
        <taxon>Bacteria</taxon>
        <taxon>Bacillati</taxon>
        <taxon>Bacillota</taxon>
        <taxon>Bacilli</taxon>
        <taxon>Lactobacillales</taxon>
        <taxon>Streptococcaceae</taxon>
        <taxon>Streptococcus</taxon>
    </lineage>
</organism>
<dbReference type="InterPro" id="IPR037012">
    <property type="entry name" value="NanQ/TabA/YiaL_sf"/>
</dbReference>
<evidence type="ECO:0000313" key="1">
    <source>
        <dbReference type="EMBL" id="MTV44504.1"/>
    </source>
</evidence>
<dbReference type="GO" id="GO:0005829">
    <property type="term" value="C:cytosol"/>
    <property type="evidence" value="ECO:0007669"/>
    <property type="project" value="TreeGrafter"/>
</dbReference>
<feature type="non-terminal residue" evidence="1">
    <location>
        <position position="106"/>
    </location>
</feature>
<dbReference type="RefSeq" id="WP_155474368.1">
    <property type="nucleotide sequence ID" value="NZ_WNHU01000428.1"/>
</dbReference>
<dbReference type="SUPFAM" id="SSF51197">
    <property type="entry name" value="Clavaminate synthase-like"/>
    <property type="match status" value="1"/>
</dbReference>
<evidence type="ECO:0000313" key="2">
    <source>
        <dbReference type="Proteomes" id="UP000467349"/>
    </source>
</evidence>
<dbReference type="PANTHER" id="PTHR34986:SF1">
    <property type="entry name" value="PROTEIN YIAL"/>
    <property type="match status" value="1"/>
</dbReference>
<dbReference type="Gene3D" id="2.60.120.370">
    <property type="entry name" value="YhcH/YjgK/YiaL"/>
    <property type="match status" value="1"/>
</dbReference>